<dbReference type="InterPro" id="IPR018376">
    <property type="entry name" value="Enoyl-CoA_hyd/isom_CS"/>
</dbReference>
<dbReference type="CDD" id="cd06558">
    <property type="entry name" value="crotonase-like"/>
    <property type="match status" value="1"/>
</dbReference>
<sequence length="259" mass="27486">MSNVHVERNDAVLRVRLDRPEKRNALTREMLDDLHTALDRAEADGIPVMVISAAGAAFCAGADIATYVEAIDDLDALADFGARAKSLMHRLSASPTIVVAAVDGIAMGGGFELVLAADLVYASDRARFGLPEITLGLIPGWEGTQRLVRHLGPTRAKEAILRARVFSAEEMDRAGLLNGLTSPELLPGLVDDVVADLGQRAPLALAAAKRAIGASYEDAGRSAGSDEETRSLLALFASADGREGVRAFVEKRAARFEGR</sequence>
<evidence type="ECO:0000313" key="7">
    <source>
        <dbReference type="Proteomes" id="UP001213972"/>
    </source>
</evidence>
<dbReference type="Gene3D" id="3.90.226.10">
    <property type="entry name" value="2-enoyl-CoA Hydratase, Chain A, domain 1"/>
    <property type="match status" value="1"/>
</dbReference>
<keyword evidence="2" id="KW-0456">Lyase</keyword>
<dbReference type="InterPro" id="IPR001753">
    <property type="entry name" value="Enoyl-CoA_hydra/iso"/>
</dbReference>
<evidence type="ECO:0000256" key="2">
    <source>
        <dbReference type="ARBA" id="ARBA00023239"/>
    </source>
</evidence>
<dbReference type="InterPro" id="IPR029045">
    <property type="entry name" value="ClpP/crotonase-like_dom_sf"/>
</dbReference>
<dbReference type="GO" id="GO:0006635">
    <property type="term" value="P:fatty acid beta-oxidation"/>
    <property type="evidence" value="ECO:0007669"/>
    <property type="project" value="TreeGrafter"/>
</dbReference>
<proteinExistence type="inferred from homology"/>
<dbReference type="Pfam" id="PF00378">
    <property type="entry name" value="ECH_1"/>
    <property type="match status" value="1"/>
</dbReference>
<dbReference type="FunFam" id="1.10.12.10:FF:000001">
    <property type="entry name" value="Probable enoyl-CoA hydratase, mitochondrial"/>
    <property type="match status" value="1"/>
</dbReference>
<evidence type="ECO:0000256" key="3">
    <source>
        <dbReference type="ARBA" id="ARBA00023709"/>
    </source>
</evidence>
<dbReference type="PANTHER" id="PTHR11941:SF54">
    <property type="entry name" value="ENOYL-COA HYDRATASE, MITOCHONDRIAL"/>
    <property type="match status" value="1"/>
</dbReference>
<dbReference type="GO" id="GO:0004300">
    <property type="term" value="F:enoyl-CoA hydratase activity"/>
    <property type="evidence" value="ECO:0007669"/>
    <property type="project" value="UniProtKB-EC"/>
</dbReference>
<organism evidence="6 7">
    <name type="scientific">Candidatus Microbacterium phytovorans</name>
    <dbReference type="NCBI Taxonomy" id="3121374"/>
    <lineage>
        <taxon>Bacteria</taxon>
        <taxon>Bacillati</taxon>
        <taxon>Actinomycetota</taxon>
        <taxon>Actinomycetes</taxon>
        <taxon>Micrococcales</taxon>
        <taxon>Microbacteriaceae</taxon>
        <taxon>Microbacterium</taxon>
    </lineage>
</organism>
<protein>
    <submittedName>
        <fullName evidence="6">Enoyl-CoA hydratase/isomerase family protein</fullName>
    </submittedName>
</protein>
<dbReference type="InterPro" id="IPR014748">
    <property type="entry name" value="Enoyl-CoA_hydra_C"/>
</dbReference>
<dbReference type="Gene3D" id="1.10.12.10">
    <property type="entry name" value="Lyase 2-enoyl-coa Hydratase, Chain A, domain 2"/>
    <property type="match status" value="1"/>
</dbReference>
<evidence type="ECO:0000313" key="6">
    <source>
        <dbReference type="EMBL" id="WEK13014.1"/>
    </source>
</evidence>
<dbReference type="Proteomes" id="UP001213972">
    <property type="component" value="Chromosome"/>
</dbReference>
<comment type="catalytic activity">
    <reaction evidence="3">
        <text>a (3S)-3-hydroxyacyl-CoA = a (2E)-enoyl-CoA + H2O</text>
        <dbReference type="Rhea" id="RHEA:16105"/>
        <dbReference type="ChEBI" id="CHEBI:15377"/>
        <dbReference type="ChEBI" id="CHEBI:57318"/>
        <dbReference type="ChEBI" id="CHEBI:58856"/>
        <dbReference type="EC" id="4.2.1.17"/>
    </reaction>
</comment>
<evidence type="ECO:0000256" key="5">
    <source>
        <dbReference type="RuleBase" id="RU003707"/>
    </source>
</evidence>
<reference evidence="6" key="1">
    <citation type="submission" date="2023-03" db="EMBL/GenBank/DDBJ databases">
        <title>Andean soil-derived lignocellulolytic bacterial consortium as a source of novel taxa and putative plastic-active enzymes.</title>
        <authorList>
            <person name="Diaz-Garcia L."/>
            <person name="Chuvochina M."/>
            <person name="Feuerriegel G."/>
            <person name="Bunk B."/>
            <person name="Sproer C."/>
            <person name="Streit W.R."/>
            <person name="Rodriguez L.M."/>
            <person name="Overmann J."/>
            <person name="Jimenez D.J."/>
        </authorList>
    </citation>
    <scope>NUCLEOTIDE SEQUENCE</scope>
    <source>
        <strain evidence="6">MAG 4610</strain>
    </source>
</reference>
<gene>
    <name evidence="6" type="ORF">P0Y48_11145</name>
</gene>
<dbReference type="PANTHER" id="PTHR11941">
    <property type="entry name" value="ENOYL-COA HYDRATASE-RELATED"/>
    <property type="match status" value="1"/>
</dbReference>
<dbReference type="EMBL" id="CP119321">
    <property type="protein sequence ID" value="WEK13014.1"/>
    <property type="molecule type" value="Genomic_DNA"/>
</dbReference>
<dbReference type="PROSITE" id="PS00166">
    <property type="entry name" value="ENOYL_COA_HYDRATASE"/>
    <property type="match status" value="1"/>
</dbReference>
<dbReference type="SUPFAM" id="SSF52096">
    <property type="entry name" value="ClpP/crotonase"/>
    <property type="match status" value="1"/>
</dbReference>
<evidence type="ECO:0000256" key="4">
    <source>
        <dbReference type="ARBA" id="ARBA00023717"/>
    </source>
</evidence>
<dbReference type="AlphaFoldDB" id="A0AAJ5VZ99"/>
<evidence type="ECO:0000256" key="1">
    <source>
        <dbReference type="ARBA" id="ARBA00005254"/>
    </source>
</evidence>
<comment type="similarity">
    <text evidence="1 5">Belongs to the enoyl-CoA hydratase/isomerase family.</text>
</comment>
<accession>A0AAJ5VZ99</accession>
<comment type="catalytic activity">
    <reaction evidence="4">
        <text>a 4-saturated-(3S)-3-hydroxyacyl-CoA = a (3E)-enoyl-CoA + H2O</text>
        <dbReference type="Rhea" id="RHEA:20724"/>
        <dbReference type="ChEBI" id="CHEBI:15377"/>
        <dbReference type="ChEBI" id="CHEBI:58521"/>
        <dbReference type="ChEBI" id="CHEBI:137480"/>
        <dbReference type="EC" id="4.2.1.17"/>
    </reaction>
</comment>
<name>A0AAJ5VZ99_9MICO</name>